<evidence type="ECO:0000256" key="1">
    <source>
        <dbReference type="ARBA" id="ARBA00004651"/>
    </source>
</evidence>
<accession>A0A1J5PND0</accession>
<dbReference type="PROSITE" id="PS50928">
    <property type="entry name" value="ABC_TM1"/>
    <property type="match status" value="1"/>
</dbReference>
<dbReference type="InterPro" id="IPR035906">
    <property type="entry name" value="MetI-like_sf"/>
</dbReference>
<evidence type="ECO:0000256" key="6">
    <source>
        <dbReference type="ARBA" id="ARBA00022989"/>
    </source>
</evidence>
<dbReference type="EMBL" id="MLJW01003182">
    <property type="protein sequence ID" value="OIQ72650.1"/>
    <property type="molecule type" value="Genomic_DNA"/>
</dbReference>
<dbReference type="GO" id="GO:0005886">
    <property type="term" value="C:plasma membrane"/>
    <property type="evidence" value="ECO:0007669"/>
    <property type="project" value="UniProtKB-SubCell"/>
</dbReference>
<dbReference type="NCBIfam" id="TIGR00974">
    <property type="entry name" value="3a0107s02c"/>
    <property type="match status" value="1"/>
</dbReference>
<comment type="similarity">
    <text evidence="2">Belongs to the binding-protein-dependent transport system permease family. CysTW subfamily.</text>
</comment>
<organism evidence="10">
    <name type="scientific">mine drainage metagenome</name>
    <dbReference type="NCBI Taxonomy" id="410659"/>
    <lineage>
        <taxon>unclassified sequences</taxon>
        <taxon>metagenomes</taxon>
        <taxon>ecological metagenomes</taxon>
    </lineage>
</organism>
<evidence type="ECO:0000256" key="4">
    <source>
        <dbReference type="ARBA" id="ARBA00022475"/>
    </source>
</evidence>
<dbReference type="InterPro" id="IPR005672">
    <property type="entry name" value="Phosphate_PstA"/>
</dbReference>
<feature type="transmembrane region" description="Helical" evidence="8">
    <location>
        <begin position="77"/>
        <end position="98"/>
    </location>
</feature>
<keyword evidence="3" id="KW-0813">Transport</keyword>
<evidence type="ECO:0000256" key="3">
    <source>
        <dbReference type="ARBA" id="ARBA00022448"/>
    </source>
</evidence>
<feature type="transmembrane region" description="Helical" evidence="8">
    <location>
        <begin position="193"/>
        <end position="213"/>
    </location>
</feature>
<evidence type="ECO:0000313" key="10">
    <source>
        <dbReference type="EMBL" id="OIQ72650.1"/>
    </source>
</evidence>
<dbReference type="GO" id="GO:0005315">
    <property type="term" value="F:phosphate transmembrane transporter activity"/>
    <property type="evidence" value="ECO:0007669"/>
    <property type="project" value="InterPro"/>
</dbReference>
<gene>
    <name evidence="10" type="primary">pstA_17</name>
    <name evidence="10" type="ORF">GALL_457230</name>
</gene>
<comment type="caution">
    <text evidence="10">The sequence shown here is derived from an EMBL/GenBank/DDBJ whole genome shotgun (WGS) entry which is preliminary data.</text>
</comment>
<reference evidence="10" key="1">
    <citation type="submission" date="2016-10" db="EMBL/GenBank/DDBJ databases">
        <title>Sequence of Gallionella enrichment culture.</title>
        <authorList>
            <person name="Poehlein A."/>
            <person name="Muehling M."/>
            <person name="Daniel R."/>
        </authorList>
    </citation>
    <scope>NUCLEOTIDE SEQUENCE</scope>
</reference>
<dbReference type="Pfam" id="PF00528">
    <property type="entry name" value="BPD_transp_1"/>
    <property type="match status" value="1"/>
</dbReference>
<feature type="transmembrane region" description="Helical" evidence="8">
    <location>
        <begin position="110"/>
        <end position="134"/>
    </location>
</feature>
<dbReference type="PANTHER" id="PTHR43470:SF4">
    <property type="entry name" value="ABC TRANSPORTER PERMEASE PROTEIN YQGI-RELATED"/>
    <property type="match status" value="1"/>
</dbReference>
<evidence type="ECO:0000256" key="2">
    <source>
        <dbReference type="ARBA" id="ARBA00007069"/>
    </source>
</evidence>
<comment type="subcellular location">
    <subcellularLocation>
        <location evidence="1">Cell membrane</location>
        <topology evidence="1">Multi-pass membrane protein</topology>
    </subcellularLocation>
</comment>
<proteinExistence type="inferred from homology"/>
<keyword evidence="5 8" id="KW-0812">Transmembrane</keyword>
<protein>
    <submittedName>
        <fullName evidence="10">Phosphate transport system permease protein PstA</fullName>
    </submittedName>
</protein>
<feature type="domain" description="ABC transmembrane type-1" evidence="9">
    <location>
        <begin position="73"/>
        <end position="281"/>
    </location>
</feature>
<feature type="transmembrane region" description="Helical" evidence="8">
    <location>
        <begin position="262"/>
        <end position="284"/>
    </location>
</feature>
<dbReference type="AlphaFoldDB" id="A0A1J5PND0"/>
<evidence type="ECO:0000256" key="5">
    <source>
        <dbReference type="ARBA" id="ARBA00022692"/>
    </source>
</evidence>
<keyword evidence="7 8" id="KW-0472">Membrane</keyword>
<keyword evidence="4" id="KW-1003">Cell membrane</keyword>
<sequence length="293" mass="31393">MTSRVPAFKVRATARGVDRAMHLALWLIALTFVVVLLAFVGGILKEGWSELNLGFITRMPEALDAGGGIKPELFNSLYLVALSLALAMPIGLGAGIYMAEYAGQGRALRFFRLCVETLAATPSIVLALFGMILLVQMLGWSFSIRSGAVTLALLNIPVITRVTEESLRGVPRELLEASYGLGATKLQTILKVALPYAATGILTGVVLTAGRAFGESAILVFTAGTNVSQHFPDFRLSVPGETLSVHLWYVTSDGTLPDATQIAAGTAAVMILVLLALNLLVRLLDRTIRRRTR</sequence>
<evidence type="ECO:0000259" key="9">
    <source>
        <dbReference type="PROSITE" id="PS50928"/>
    </source>
</evidence>
<dbReference type="GO" id="GO:0035435">
    <property type="term" value="P:phosphate ion transmembrane transport"/>
    <property type="evidence" value="ECO:0007669"/>
    <property type="project" value="InterPro"/>
</dbReference>
<dbReference type="SUPFAM" id="SSF161098">
    <property type="entry name" value="MetI-like"/>
    <property type="match status" value="1"/>
</dbReference>
<feature type="transmembrane region" description="Helical" evidence="8">
    <location>
        <begin position="21"/>
        <end position="44"/>
    </location>
</feature>
<evidence type="ECO:0000256" key="8">
    <source>
        <dbReference type="SAM" id="Phobius"/>
    </source>
</evidence>
<dbReference type="PANTHER" id="PTHR43470">
    <property type="entry name" value="PHOSPHATE TRANSPORT SYSTEM PERMEASE PROTEIN PSTA-RELATED"/>
    <property type="match status" value="1"/>
</dbReference>
<dbReference type="InterPro" id="IPR000515">
    <property type="entry name" value="MetI-like"/>
</dbReference>
<feature type="transmembrane region" description="Helical" evidence="8">
    <location>
        <begin position="140"/>
        <end position="159"/>
    </location>
</feature>
<dbReference type="Gene3D" id="1.10.3720.10">
    <property type="entry name" value="MetI-like"/>
    <property type="match status" value="1"/>
</dbReference>
<evidence type="ECO:0000256" key="7">
    <source>
        <dbReference type="ARBA" id="ARBA00023136"/>
    </source>
</evidence>
<keyword evidence="6 8" id="KW-1133">Transmembrane helix</keyword>
<name>A0A1J5PND0_9ZZZZ</name>
<dbReference type="CDD" id="cd06261">
    <property type="entry name" value="TM_PBP2"/>
    <property type="match status" value="1"/>
</dbReference>